<name>A0AA96JCP3_9MICO</name>
<dbReference type="Gene3D" id="3.40.50.1820">
    <property type="entry name" value="alpha/beta hydrolase"/>
    <property type="match status" value="1"/>
</dbReference>
<dbReference type="Proteomes" id="UP001303408">
    <property type="component" value="Chromosome"/>
</dbReference>
<sequence length="193" mass="20548">MATVVLIHSALGLTPTVLKWADDLRAEGHNVITPDLYEGAIYGNLDEGVAHADSVPMSAHVAAARAAIAEAGGLGPDPVYAGFSLGAAVAQILALTDPDARGVVLMHGAMSPQWIDGAEWGERLTGQLHYAVDDPWCEAEEVQAFVRFAPDGALDEFKYDGSAHLFAFEQLGEYDAYQGALMHDRVIAFLAEL</sequence>
<dbReference type="PANTHER" id="PTHR46623">
    <property type="entry name" value="CARBOXYMETHYLENEBUTENOLIDASE-RELATED"/>
    <property type="match status" value="1"/>
</dbReference>
<protein>
    <submittedName>
        <fullName evidence="2">Dienelactone hydrolase family protein</fullName>
    </submittedName>
</protein>
<dbReference type="InterPro" id="IPR029058">
    <property type="entry name" value="AB_hydrolase_fold"/>
</dbReference>
<dbReference type="KEGG" id="dcp:RN607_13170"/>
<evidence type="ECO:0000259" key="1">
    <source>
        <dbReference type="Pfam" id="PF01738"/>
    </source>
</evidence>
<feature type="domain" description="Dienelactone hydrolase" evidence="1">
    <location>
        <begin position="3"/>
        <end position="192"/>
    </location>
</feature>
<dbReference type="InterPro" id="IPR051049">
    <property type="entry name" value="Dienelactone_hydrolase-like"/>
</dbReference>
<organism evidence="2">
    <name type="scientific">Demequina capsici</name>
    <dbReference type="NCBI Taxonomy" id="3075620"/>
    <lineage>
        <taxon>Bacteria</taxon>
        <taxon>Bacillati</taxon>
        <taxon>Actinomycetota</taxon>
        <taxon>Actinomycetes</taxon>
        <taxon>Micrococcales</taxon>
        <taxon>Demequinaceae</taxon>
        <taxon>Demequina</taxon>
    </lineage>
</organism>
<dbReference type="AlphaFoldDB" id="A0AA96JCP3"/>
<accession>A0AA96JCP3</accession>
<gene>
    <name evidence="2" type="ORF">RN607_13170</name>
</gene>
<dbReference type="RefSeq" id="WP_313543087.1">
    <property type="nucleotide sequence ID" value="NZ_CP134880.1"/>
</dbReference>
<dbReference type="SUPFAM" id="SSF53474">
    <property type="entry name" value="alpha/beta-Hydrolases"/>
    <property type="match status" value="1"/>
</dbReference>
<proteinExistence type="predicted"/>
<dbReference type="InterPro" id="IPR002925">
    <property type="entry name" value="Dienelactn_hydro"/>
</dbReference>
<dbReference type="Pfam" id="PF01738">
    <property type="entry name" value="DLH"/>
    <property type="match status" value="1"/>
</dbReference>
<dbReference type="GO" id="GO:0016787">
    <property type="term" value="F:hydrolase activity"/>
    <property type="evidence" value="ECO:0007669"/>
    <property type="project" value="UniProtKB-KW"/>
</dbReference>
<keyword evidence="2" id="KW-0378">Hydrolase</keyword>
<dbReference type="PANTHER" id="PTHR46623:SF6">
    <property type="entry name" value="ALPHA_BETA-HYDROLASES SUPERFAMILY PROTEIN"/>
    <property type="match status" value="1"/>
</dbReference>
<evidence type="ECO:0000313" key="2">
    <source>
        <dbReference type="EMBL" id="WNM27136.1"/>
    </source>
</evidence>
<dbReference type="EMBL" id="CP134880">
    <property type="protein sequence ID" value="WNM27136.1"/>
    <property type="molecule type" value="Genomic_DNA"/>
</dbReference>
<reference evidence="2" key="1">
    <citation type="submission" date="2023-09" db="EMBL/GenBank/DDBJ databases">
        <title>Demequina sp. a novel bacteria isolated from Capsicum annuum.</title>
        <authorList>
            <person name="Humaira Z."/>
            <person name="Lee J."/>
            <person name="Cho D."/>
        </authorList>
    </citation>
    <scope>NUCLEOTIDE SEQUENCE</scope>
    <source>
        <strain evidence="2">PMTSA13</strain>
    </source>
</reference>